<proteinExistence type="inferred from homology"/>
<dbReference type="EMBL" id="JAHWGI010000294">
    <property type="protein sequence ID" value="KAK3912509.1"/>
    <property type="molecule type" value="Genomic_DNA"/>
</dbReference>
<name>A0AAE1H0K9_9NEOP</name>
<dbReference type="GO" id="GO:0016491">
    <property type="term" value="F:oxidoreductase activity"/>
    <property type="evidence" value="ECO:0007669"/>
    <property type="project" value="UniProtKB-KW"/>
</dbReference>
<dbReference type="InterPro" id="IPR002347">
    <property type="entry name" value="SDR_fam"/>
</dbReference>
<evidence type="ECO:0000256" key="2">
    <source>
        <dbReference type="ARBA" id="ARBA00023002"/>
    </source>
</evidence>
<dbReference type="PANTHER" id="PTHR43115">
    <property type="entry name" value="DEHYDROGENASE/REDUCTASE SDR FAMILY MEMBER 11"/>
    <property type="match status" value="1"/>
</dbReference>
<comment type="caution">
    <text evidence="4">The sequence shown here is derived from an EMBL/GenBank/DDBJ whole genome shotgun (WGS) entry which is preliminary data.</text>
</comment>
<evidence type="ECO:0000313" key="5">
    <source>
        <dbReference type="Proteomes" id="UP001219518"/>
    </source>
</evidence>
<comment type="similarity">
    <text evidence="1 3">Belongs to the short-chain dehydrogenases/reductases (SDR) family.</text>
</comment>
<dbReference type="AlphaFoldDB" id="A0AAE1H0K9"/>
<gene>
    <name evidence="4" type="ORF">KUF71_022080</name>
</gene>
<organism evidence="4 5">
    <name type="scientific">Frankliniella fusca</name>
    <dbReference type="NCBI Taxonomy" id="407009"/>
    <lineage>
        <taxon>Eukaryota</taxon>
        <taxon>Metazoa</taxon>
        <taxon>Ecdysozoa</taxon>
        <taxon>Arthropoda</taxon>
        <taxon>Hexapoda</taxon>
        <taxon>Insecta</taxon>
        <taxon>Pterygota</taxon>
        <taxon>Neoptera</taxon>
        <taxon>Paraneoptera</taxon>
        <taxon>Thysanoptera</taxon>
        <taxon>Terebrantia</taxon>
        <taxon>Thripoidea</taxon>
        <taxon>Thripidae</taxon>
        <taxon>Frankliniella</taxon>
    </lineage>
</organism>
<dbReference type="PANTHER" id="PTHR43115:SF4">
    <property type="entry name" value="DEHYDROGENASE_REDUCTASE SDR FAMILY MEMBER 11"/>
    <property type="match status" value="1"/>
</dbReference>
<keyword evidence="5" id="KW-1185">Reference proteome</keyword>
<protein>
    <submittedName>
        <fullName evidence="4">Farnesol dehydrogenase</fullName>
    </submittedName>
</protein>
<sequence>MEQMDLSRLAGRVAVVTGAAGGLGSAITEDLCLSGLKVAAIDTNWEKLQALTARLQGSHASGSGSVHPMQADITQEGDLKRTFQTIDRELGAVAAIVNNAGVAPMRTLGESDQGVMSRVLDTNVLGLAAATREAIESMKKHGVSDGVVINIGSTVGHAESVSRALLDMFSMPMYIASKHAVIGFNRALRAELRNQGVSVRVTDLSPGTVETPLVDEEYLERLERRVMQPRDLARMVRFILSTPPHVEIVHLTVQPAGEVW</sequence>
<accession>A0AAE1H0K9</accession>
<dbReference type="PRINTS" id="PR00081">
    <property type="entry name" value="GDHRDH"/>
</dbReference>
<reference evidence="4" key="2">
    <citation type="journal article" date="2023" name="BMC Genomics">
        <title>Pest status, molecular evolution, and epigenetic factors derived from the genome assembly of Frankliniella fusca, a thysanopteran phytovirus vector.</title>
        <authorList>
            <person name="Catto M.A."/>
            <person name="Labadie P.E."/>
            <person name="Jacobson A.L."/>
            <person name="Kennedy G.G."/>
            <person name="Srinivasan R."/>
            <person name="Hunt B.G."/>
        </authorList>
    </citation>
    <scope>NUCLEOTIDE SEQUENCE</scope>
    <source>
        <strain evidence="4">PL_HMW_Pooled</strain>
    </source>
</reference>
<dbReference type="Pfam" id="PF00106">
    <property type="entry name" value="adh_short"/>
    <property type="match status" value="1"/>
</dbReference>
<dbReference type="Gene3D" id="3.40.50.720">
    <property type="entry name" value="NAD(P)-binding Rossmann-like Domain"/>
    <property type="match status" value="1"/>
</dbReference>
<dbReference type="Proteomes" id="UP001219518">
    <property type="component" value="Unassembled WGS sequence"/>
</dbReference>
<dbReference type="SUPFAM" id="SSF51735">
    <property type="entry name" value="NAD(P)-binding Rossmann-fold domains"/>
    <property type="match status" value="1"/>
</dbReference>
<dbReference type="InterPro" id="IPR036291">
    <property type="entry name" value="NAD(P)-bd_dom_sf"/>
</dbReference>
<reference evidence="4" key="1">
    <citation type="submission" date="2021-07" db="EMBL/GenBank/DDBJ databases">
        <authorList>
            <person name="Catto M.A."/>
            <person name="Jacobson A."/>
            <person name="Kennedy G."/>
            <person name="Labadie P."/>
            <person name="Hunt B.G."/>
            <person name="Srinivasan R."/>
        </authorList>
    </citation>
    <scope>NUCLEOTIDE SEQUENCE</scope>
    <source>
        <strain evidence="4">PL_HMW_Pooled</strain>
        <tissue evidence="4">Head</tissue>
    </source>
</reference>
<keyword evidence="2" id="KW-0560">Oxidoreductase</keyword>
<evidence type="ECO:0000256" key="3">
    <source>
        <dbReference type="RuleBase" id="RU000363"/>
    </source>
</evidence>
<evidence type="ECO:0000256" key="1">
    <source>
        <dbReference type="ARBA" id="ARBA00006484"/>
    </source>
</evidence>
<evidence type="ECO:0000313" key="4">
    <source>
        <dbReference type="EMBL" id="KAK3912509.1"/>
    </source>
</evidence>
<dbReference type="PRINTS" id="PR00080">
    <property type="entry name" value="SDRFAMILY"/>
</dbReference>